<proteinExistence type="predicted"/>
<dbReference type="PANTHER" id="PTHR28013">
    <property type="entry name" value="PROTEIN DCV1-RELATED"/>
    <property type="match status" value="1"/>
</dbReference>
<dbReference type="STRING" id="135208.A0A4Z0A7S6"/>
<evidence type="ECO:0000256" key="2">
    <source>
        <dbReference type="ARBA" id="ARBA00022692"/>
    </source>
</evidence>
<dbReference type="GO" id="GO:0005886">
    <property type="term" value="C:plasma membrane"/>
    <property type="evidence" value="ECO:0007669"/>
    <property type="project" value="InterPro"/>
</dbReference>
<evidence type="ECO:0000256" key="1">
    <source>
        <dbReference type="ARBA" id="ARBA00004141"/>
    </source>
</evidence>
<reference evidence="6 7" key="1">
    <citation type="submission" date="2019-02" db="EMBL/GenBank/DDBJ databases">
        <title>Genome sequencing of the rare red list fungi Hericium alpestre (H. flagellum).</title>
        <authorList>
            <person name="Buettner E."/>
            <person name="Kellner H."/>
        </authorList>
    </citation>
    <scope>NUCLEOTIDE SEQUENCE [LARGE SCALE GENOMIC DNA]</scope>
    <source>
        <strain evidence="6 7">DSM 108284</strain>
    </source>
</reference>
<dbReference type="AlphaFoldDB" id="A0A4Z0A7S6"/>
<keyword evidence="4 5" id="KW-0472">Membrane</keyword>
<keyword evidence="2 5" id="KW-0812">Transmembrane</keyword>
<sequence length="192" mass="20790">MAVGQVIPGLFFTFAAMVLLVFVSVSAPTWDTIYFFRASQGAREFHFGVFGFTGSDTHIGYNFPQSTFGFDNSRLNSSTIHNLTAALILHPIAAGISGLAVLFGLCGVGYHRAGTVFMSLLAGLAMLASLVAWIIDMVLFGIARSQFRNEGWSAQYGNATWMTLGATVSLLLGFCLGACGTLGHYRKRREIW</sequence>
<evidence type="ECO:0000256" key="5">
    <source>
        <dbReference type="SAM" id="Phobius"/>
    </source>
</evidence>
<feature type="transmembrane region" description="Helical" evidence="5">
    <location>
        <begin position="163"/>
        <end position="185"/>
    </location>
</feature>
<dbReference type="GO" id="GO:0032153">
    <property type="term" value="C:cell division site"/>
    <property type="evidence" value="ECO:0007669"/>
    <property type="project" value="TreeGrafter"/>
</dbReference>
<feature type="transmembrane region" description="Helical" evidence="5">
    <location>
        <begin position="6"/>
        <end position="25"/>
    </location>
</feature>
<name>A0A4Z0A7S6_9AGAM</name>
<gene>
    <name evidence="6" type="ORF">EWM64_g1215</name>
</gene>
<dbReference type="OrthoDB" id="2354757at2759"/>
<keyword evidence="3 5" id="KW-1133">Transmembrane helix</keyword>
<organism evidence="6 7">
    <name type="scientific">Hericium alpestre</name>
    <dbReference type="NCBI Taxonomy" id="135208"/>
    <lineage>
        <taxon>Eukaryota</taxon>
        <taxon>Fungi</taxon>
        <taxon>Dikarya</taxon>
        <taxon>Basidiomycota</taxon>
        <taxon>Agaricomycotina</taxon>
        <taxon>Agaricomycetes</taxon>
        <taxon>Russulales</taxon>
        <taxon>Hericiaceae</taxon>
        <taxon>Hericium</taxon>
    </lineage>
</organism>
<dbReference type="InterPro" id="IPR009571">
    <property type="entry name" value="SUR7/Rim9-like_fungi"/>
</dbReference>
<keyword evidence="7" id="KW-1185">Reference proteome</keyword>
<feature type="transmembrane region" description="Helical" evidence="5">
    <location>
        <begin position="83"/>
        <end position="108"/>
    </location>
</feature>
<accession>A0A4Z0A7S6</accession>
<dbReference type="Pfam" id="PF06687">
    <property type="entry name" value="SUR7"/>
    <property type="match status" value="1"/>
</dbReference>
<evidence type="ECO:0000256" key="3">
    <source>
        <dbReference type="ARBA" id="ARBA00022989"/>
    </source>
</evidence>
<evidence type="ECO:0000256" key="4">
    <source>
        <dbReference type="ARBA" id="ARBA00023136"/>
    </source>
</evidence>
<dbReference type="InterPro" id="IPR051380">
    <property type="entry name" value="pH-response_reg_palI/RIM9"/>
</dbReference>
<dbReference type="GO" id="GO:0035838">
    <property type="term" value="C:growing cell tip"/>
    <property type="evidence" value="ECO:0007669"/>
    <property type="project" value="TreeGrafter"/>
</dbReference>
<protein>
    <recommendedName>
        <fullName evidence="8">Pali-domain-containing protein</fullName>
    </recommendedName>
</protein>
<comment type="subcellular location">
    <subcellularLocation>
        <location evidence="1">Membrane</location>
        <topology evidence="1">Multi-pass membrane protein</topology>
    </subcellularLocation>
</comment>
<evidence type="ECO:0008006" key="8">
    <source>
        <dbReference type="Google" id="ProtNLM"/>
    </source>
</evidence>
<evidence type="ECO:0000313" key="6">
    <source>
        <dbReference type="EMBL" id="TFY82795.1"/>
    </source>
</evidence>
<dbReference type="EMBL" id="SFCI01000078">
    <property type="protein sequence ID" value="TFY82795.1"/>
    <property type="molecule type" value="Genomic_DNA"/>
</dbReference>
<comment type="caution">
    <text evidence="6">The sequence shown here is derived from an EMBL/GenBank/DDBJ whole genome shotgun (WGS) entry which is preliminary data.</text>
</comment>
<evidence type="ECO:0000313" key="7">
    <source>
        <dbReference type="Proteomes" id="UP000298061"/>
    </source>
</evidence>
<feature type="transmembrane region" description="Helical" evidence="5">
    <location>
        <begin position="120"/>
        <end position="143"/>
    </location>
</feature>
<dbReference type="PANTHER" id="PTHR28013:SF3">
    <property type="entry name" value="PROTEIN DCV1-RELATED"/>
    <property type="match status" value="1"/>
</dbReference>
<dbReference type="Proteomes" id="UP000298061">
    <property type="component" value="Unassembled WGS sequence"/>
</dbReference>